<evidence type="ECO:0000256" key="1">
    <source>
        <dbReference type="SAM" id="MobiDB-lite"/>
    </source>
</evidence>
<accession>A0AA41U2G2</accession>
<evidence type="ECO:0000313" key="4">
    <source>
        <dbReference type="Proteomes" id="UP001165378"/>
    </source>
</evidence>
<comment type="caution">
    <text evidence="3">The sequence shown here is derived from an EMBL/GenBank/DDBJ whole genome shotgun (WGS) entry which is preliminary data.</text>
</comment>
<feature type="region of interest" description="Disordered" evidence="1">
    <location>
        <begin position="1"/>
        <end position="37"/>
    </location>
</feature>
<feature type="compositionally biased region" description="Polar residues" evidence="1">
    <location>
        <begin position="72"/>
        <end position="82"/>
    </location>
</feature>
<protein>
    <recommendedName>
        <fullName evidence="5">DUF732 domain-containing protein</fullName>
    </recommendedName>
</protein>
<evidence type="ECO:0000313" key="3">
    <source>
        <dbReference type="EMBL" id="MCF2531763.1"/>
    </source>
</evidence>
<sequence>MSSQQPWGPQQPEQYPYQPQTGAYGAGPSWGPPPPPPQRTPMAVWIVAAVVIIVALVVAVSIVGGDDDDESSPPTARVTATQAGDGLTAEQRASILAEAGYPPEPDATTWAAYIRDLKAIDPDIVHGKEEKAVDRGRNQCRSIKDHKGDRTKLVDLTNQRFSSPDHPEGFGLSKASRILDVVHQHLCPTY</sequence>
<feature type="compositionally biased region" description="Low complexity" evidence="1">
    <location>
        <begin position="1"/>
        <end position="20"/>
    </location>
</feature>
<gene>
    <name evidence="3" type="ORF">LZ495_31725</name>
</gene>
<keyword evidence="2" id="KW-0472">Membrane</keyword>
<name>A0AA41U2G2_9ACTN</name>
<dbReference type="EMBL" id="JAKFHA010000026">
    <property type="protein sequence ID" value="MCF2531763.1"/>
    <property type="molecule type" value="Genomic_DNA"/>
</dbReference>
<proteinExistence type="predicted"/>
<evidence type="ECO:0008006" key="5">
    <source>
        <dbReference type="Google" id="ProtNLM"/>
    </source>
</evidence>
<feature type="region of interest" description="Disordered" evidence="1">
    <location>
        <begin position="65"/>
        <end position="86"/>
    </location>
</feature>
<keyword evidence="2" id="KW-1133">Transmembrane helix</keyword>
<organism evidence="3 4">
    <name type="scientific">Yinghuangia soli</name>
    <dbReference type="NCBI Taxonomy" id="2908204"/>
    <lineage>
        <taxon>Bacteria</taxon>
        <taxon>Bacillati</taxon>
        <taxon>Actinomycetota</taxon>
        <taxon>Actinomycetes</taxon>
        <taxon>Kitasatosporales</taxon>
        <taxon>Streptomycetaceae</taxon>
        <taxon>Yinghuangia</taxon>
    </lineage>
</organism>
<dbReference type="AlphaFoldDB" id="A0AA41U2G2"/>
<dbReference type="Proteomes" id="UP001165378">
    <property type="component" value="Unassembled WGS sequence"/>
</dbReference>
<reference evidence="3" key="1">
    <citation type="submission" date="2022-01" db="EMBL/GenBank/DDBJ databases">
        <title>Genome-Based Taxonomic Classification of the Phylum Actinobacteria.</title>
        <authorList>
            <person name="Gao Y."/>
        </authorList>
    </citation>
    <scope>NUCLEOTIDE SEQUENCE</scope>
    <source>
        <strain evidence="3">KLBMP 8922</strain>
    </source>
</reference>
<feature type="transmembrane region" description="Helical" evidence="2">
    <location>
        <begin position="42"/>
        <end position="63"/>
    </location>
</feature>
<dbReference type="RefSeq" id="WP_235056410.1">
    <property type="nucleotide sequence ID" value="NZ_JAKFHA010000026.1"/>
</dbReference>
<keyword evidence="2" id="KW-0812">Transmembrane</keyword>
<evidence type="ECO:0000256" key="2">
    <source>
        <dbReference type="SAM" id="Phobius"/>
    </source>
</evidence>
<keyword evidence="4" id="KW-1185">Reference proteome</keyword>